<dbReference type="EMBL" id="JAWDGP010002436">
    <property type="protein sequence ID" value="KAK3783200.1"/>
    <property type="molecule type" value="Genomic_DNA"/>
</dbReference>
<evidence type="ECO:0000313" key="3">
    <source>
        <dbReference type="Proteomes" id="UP001283361"/>
    </source>
</evidence>
<organism evidence="2 3">
    <name type="scientific">Elysia crispata</name>
    <name type="common">lettuce slug</name>
    <dbReference type="NCBI Taxonomy" id="231223"/>
    <lineage>
        <taxon>Eukaryota</taxon>
        <taxon>Metazoa</taxon>
        <taxon>Spiralia</taxon>
        <taxon>Lophotrochozoa</taxon>
        <taxon>Mollusca</taxon>
        <taxon>Gastropoda</taxon>
        <taxon>Heterobranchia</taxon>
        <taxon>Euthyneura</taxon>
        <taxon>Panpulmonata</taxon>
        <taxon>Sacoglossa</taxon>
        <taxon>Placobranchoidea</taxon>
        <taxon>Plakobranchidae</taxon>
        <taxon>Elysia</taxon>
    </lineage>
</organism>
<evidence type="ECO:0000256" key="1">
    <source>
        <dbReference type="SAM" id="MobiDB-lite"/>
    </source>
</evidence>
<feature type="compositionally biased region" description="Basic and acidic residues" evidence="1">
    <location>
        <begin position="36"/>
        <end position="45"/>
    </location>
</feature>
<dbReference type="Proteomes" id="UP001283361">
    <property type="component" value="Unassembled WGS sequence"/>
</dbReference>
<keyword evidence="3" id="KW-1185">Reference proteome</keyword>
<dbReference type="AlphaFoldDB" id="A0AAE1A8F1"/>
<gene>
    <name evidence="2" type="ORF">RRG08_046992</name>
</gene>
<evidence type="ECO:0000313" key="2">
    <source>
        <dbReference type="EMBL" id="KAK3783200.1"/>
    </source>
</evidence>
<sequence length="149" mass="16586">MGGLIRHGLTVGGHTHPSPSSHLSALFLPQPRPVLPKRETAESKRTSPKISTRHMQNGRGKVEYKGKPKGQCSIPTLDRSRIYQVSPFSLPSLFHPTSSSSRRSCTRCFYSLAVCGLLSREEEKKKWEQGPGVYAVLLACVRVWETVRS</sequence>
<proteinExistence type="predicted"/>
<name>A0AAE1A8F1_9GAST</name>
<accession>A0AAE1A8F1</accession>
<feature type="region of interest" description="Disordered" evidence="1">
    <location>
        <begin position="1"/>
        <end position="70"/>
    </location>
</feature>
<protein>
    <submittedName>
        <fullName evidence="2">Uncharacterized protein</fullName>
    </submittedName>
</protein>
<comment type="caution">
    <text evidence="2">The sequence shown here is derived from an EMBL/GenBank/DDBJ whole genome shotgun (WGS) entry which is preliminary data.</text>
</comment>
<reference evidence="2" key="1">
    <citation type="journal article" date="2023" name="G3 (Bethesda)">
        <title>A reference genome for the long-term kleptoplast-retaining sea slug Elysia crispata morphotype clarki.</title>
        <authorList>
            <person name="Eastman K.E."/>
            <person name="Pendleton A.L."/>
            <person name="Shaikh M.A."/>
            <person name="Suttiyut T."/>
            <person name="Ogas R."/>
            <person name="Tomko P."/>
            <person name="Gavelis G."/>
            <person name="Widhalm J.R."/>
            <person name="Wisecaver J.H."/>
        </authorList>
    </citation>
    <scope>NUCLEOTIDE SEQUENCE</scope>
    <source>
        <strain evidence="2">ECLA1</strain>
    </source>
</reference>